<name>A0A7G5IEQ8_9SPHN</name>
<dbReference type="EMBL" id="CP059851">
    <property type="protein sequence ID" value="QMW21850.1"/>
    <property type="molecule type" value="Genomic_DNA"/>
</dbReference>
<evidence type="ECO:0000256" key="1">
    <source>
        <dbReference type="SAM" id="SignalP"/>
    </source>
</evidence>
<evidence type="ECO:0000313" key="2">
    <source>
        <dbReference type="EMBL" id="QMW21850.1"/>
    </source>
</evidence>
<evidence type="ECO:0008006" key="4">
    <source>
        <dbReference type="Google" id="ProtNLM"/>
    </source>
</evidence>
<keyword evidence="3" id="KW-1185">Reference proteome</keyword>
<sequence length="200" mass="20290">MRKLALVMSVMMASGAWASPDAGARVAAEARIDAWFDCIVKADPVTAAAVALDTRYDGGFSGRVEKLRRASARCLDKAGSDAGRMTGILFRGGLARAFWMAGVAAPAAYVPPSGPVSEAARTAAANEAGLAGYAGCVLDAAPGPAADFARARAGSEAEKAAFAAMDAPLTACLKPETPLPVSGDRLRAGLALMLYGRSAG</sequence>
<gene>
    <name evidence="2" type="ORF">H3309_10635</name>
</gene>
<keyword evidence="1" id="KW-0732">Signal</keyword>
<proteinExistence type="predicted"/>
<dbReference type="RefSeq" id="WP_182294696.1">
    <property type="nucleotide sequence ID" value="NZ_CP059851.1"/>
</dbReference>
<dbReference type="AlphaFoldDB" id="A0A7G5IEQ8"/>
<reference evidence="2 3" key="1">
    <citation type="submission" date="2020-07" db="EMBL/GenBank/DDBJ databases">
        <title>Complete genome sequence for Sandaracinobacter sp. M6.</title>
        <authorList>
            <person name="Tang Y."/>
            <person name="Liu Q."/>
            <person name="Guo Z."/>
            <person name="Lei P."/>
            <person name="Huang B."/>
        </authorList>
    </citation>
    <scope>NUCLEOTIDE SEQUENCE [LARGE SCALE GENOMIC DNA]</scope>
    <source>
        <strain evidence="2 3">M6</strain>
    </source>
</reference>
<organism evidence="2 3">
    <name type="scientific">Sandaracinobacteroides saxicola</name>
    <dbReference type="NCBI Taxonomy" id="2759707"/>
    <lineage>
        <taxon>Bacteria</taxon>
        <taxon>Pseudomonadati</taxon>
        <taxon>Pseudomonadota</taxon>
        <taxon>Alphaproteobacteria</taxon>
        <taxon>Sphingomonadales</taxon>
        <taxon>Sphingosinicellaceae</taxon>
        <taxon>Sandaracinobacteroides</taxon>
    </lineage>
</organism>
<protein>
    <recommendedName>
        <fullName evidence="4">Lysozyme inhibitor LprI N-terminal domain-containing protein</fullName>
    </recommendedName>
</protein>
<evidence type="ECO:0000313" key="3">
    <source>
        <dbReference type="Proteomes" id="UP000515292"/>
    </source>
</evidence>
<feature type="chain" id="PRO_5028977033" description="Lysozyme inhibitor LprI N-terminal domain-containing protein" evidence="1">
    <location>
        <begin position="19"/>
        <end position="200"/>
    </location>
</feature>
<feature type="signal peptide" evidence="1">
    <location>
        <begin position="1"/>
        <end position="18"/>
    </location>
</feature>
<dbReference type="KEGG" id="sand:H3309_10635"/>
<accession>A0A7G5IEQ8</accession>
<dbReference type="Proteomes" id="UP000515292">
    <property type="component" value="Chromosome"/>
</dbReference>